<evidence type="ECO:0008006" key="6">
    <source>
        <dbReference type="Google" id="ProtNLM"/>
    </source>
</evidence>
<dbReference type="STRING" id="670580.A0A1X6MWY7"/>
<evidence type="ECO:0000313" key="5">
    <source>
        <dbReference type="Proteomes" id="UP000194127"/>
    </source>
</evidence>
<dbReference type="PANTHER" id="PTHR28554:SF1">
    <property type="entry name" value="LARGE RIBOSOMAL SUBUNIT PROTEIN ML45"/>
    <property type="match status" value="1"/>
</dbReference>
<evidence type="ECO:0000313" key="4">
    <source>
        <dbReference type="EMBL" id="OSX60885.1"/>
    </source>
</evidence>
<dbReference type="OrthoDB" id="19619at2759"/>
<keyword evidence="2" id="KW-0809">Transit peptide</keyword>
<dbReference type="RefSeq" id="XP_024337679.1">
    <property type="nucleotide sequence ID" value="XM_024485974.1"/>
</dbReference>
<evidence type="ECO:0000256" key="3">
    <source>
        <dbReference type="ARBA" id="ARBA00023128"/>
    </source>
</evidence>
<dbReference type="EMBL" id="KZ110599">
    <property type="protein sequence ID" value="OSX60885.1"/>
    <property type="molecule type" value="Genomic_DNA"/>
</dbReference>
<organism evidence="4 5">
    <name type="scientific">Postia placenta MAD-698-R-SB12</name>
    <dbReference type="NCBI Taxonomy" id="670580"/>
    <lineage>
        <taxon>Eukaryota</taxon>
        <taxon>Fungi</taxon>
        <taxon>Dikarya</taxon>
        <taxon>Basidiomycota</taxon>
        <taxon>Agaricomycotina</taxon>
        <taxon>Agaricomycetes</taxon>
        <taxon>Polyporales</taxon>
        <taxon>Adustoporiaceae</taxon>
        <taxon>Rhodonia</taxon>
    </lineage>
</organism>
<keyword evidence="5" id="KW-1185">Reference proteome</keyword>
<proteinExistence type="predicted"/>
<dbReference type="GO" id="GO:0005739">
    <property type="term" value="C:mitochondrion"/>
    <property type="evidence" value="ECO:0007669"/>
    <property type="project" value="UniProtKB-SubCell"/>
</dbReference>
<dbReference type="InterPro" id="IPR051975">
    <property type="entry name" value="mtLSU_mL45"/>
</dbReference>
<gene>
    <name evidence="4" type="ORF">POSPLADRAFT_1146729</name>
</gene>
<comment type="subcellular location">
    <subcellularLocation>
        <location evidence="1">Mitochondrion</location>
    </subcellularLocation>
</comment>
<evidence type="ECO:0000256" key="2">
    <source>
        <dbReference type="ARBA" id="ARBA00022946"/>
    </source>
</evidence>
<sequence length="307" mass="35242">MSLSHSRRCIDLAVRGARHNAHPWQRRPLLAGLVLQTHRCYASKAKGRAGKQEAEDTRDVDAIMRDYEVLRMMAHKLPIDPWAQPVPTMDLHIPSLRSRKKDATLMDHLSATGQTLRNCAASNDVLNARYSLRRMAKDKGFPDTKVRSGWSWRIFTTQSTSNSAWIASLRNIALDTYKRVNQALADRDEKVIKQLAVADMQSHYIQLVRSQDASRISVWKFHGERSPCRVEVPGNGSRLLVQALVRFDTLQSLEVYSKRGTLLRGQNEPKPVVEYLVLQKRMWYDTPWTIRDRLYEGVDTEYESITA</sequence>
<name>A0A1X6MWY7_9APHY</name>
<reference evidence="4 5" key="1">
    <citation type="submission" date="2017-04" db="EMBL/GenBank/DDBJ databases">
        <title>Genome Sequence of the Model Brown-Rot Fungus Postia placenta SB12.</title>
        <authorList>
            <consortium name="DOE Joint Genome Institute"/>
            <person name="Gaskell J."/>
            <person name="Kersten P."/>
            <person name="Larrondo L.F."/>
            <person name="Canessa P."/>
            <person name="Martinez D."/>
            <person name="Hibbett D."/>
            <person name="Schmoll M."/>
            <person name="Kubicek C.P."/>
            <person name="Martinez A.T."/>
            <person name="Yadav J."/>
            <person name="Master E."/>
            <person name="Magnuson J.K."/>
            <person name="James T."/>
            <person name="Yaver D."/>
            <person name="Berka R."/>
            <person name="Labutti K."/>
            <person name="Lipzen A."/>
            <person name="Aerts A."/>
            <person name="Barry K."/>
            <person name="Henrissat B."/>
            <person name="Blanchette R."/>
            <person name="Grigoriev I."/>
            <person name="Cullen D."/>
        </authorList>
    </citation>
    <scope>NUCLEOTIDE SEQUENCE [LARGE SCALE GENOMIC DNA]</scope>
    <source>
        <strain evidence="4 5">MAD-698-R-SB12</strain>
    </source>
</reference>
<accession>A0A1X6MWY7</accession>
<evidence type="ECO:0000256" key="1">
    <source>
        <dbReference type="ARBA" id="ARBA00004173"/>
    </source>
</evidence>
<dbReference type="Gene3D" id="3.10.450.240">
    <property type="match status" value="1"/>
</dbReference>
<protein>
    <recommendedName>
        <fullName evidence="6">Tim44-like domain-containing protein</fullName>
    </recommendedName>
</protein>
<dbReference type="Proteomes" id="UP000194127">
    <property type="component" value="Unassembled WGS sequence"/>
</dbReference>
<keyword evidence="3" id="KW-0496">Mitochondrion</keyword>
<dbReference type="AlphaFoldDB" id="A0A1X6MWY7"/>
<dbReference type="GeneID" id="36330923"/>
<dbReference type="PANTHER" id="PTHR28554">
    <property type="entry name" value="39S RIBOSOMAL PROTEIN L45, MITOCHONDRIAL"/>
    <property type="match status" value="1"/>
</dbReference>